<organism evidence="3 4">
    <name type="scientific">Geoalkalibacter ferrihydriticus</name>
    <dbReference type="NCBI Taxonomy" id="392333"/>
    <lineage>
        <taxon>Bacteria</taxon>
        <taxon>Pseudomonadati</taxon>
        <taxon>Thermodesulfobacteriota</taxon>
        <taxon>Desulfuromonadia</taxon>
        <taxon>Desulfuromonadales</taxon>
        <taxon>Geoalkalibacteraceae</taxon>
        <taxon>Geoalkalibacter</taxon>
    </lineage>
</organism>
<dbReference type="PANTHER" id="PTHR22916:SF3">
    <property type="entry name" value="UDP-GLCNAC:BETAGAL BETA-1,3-N-ACETYLGLUCOSAMINYLTRANSFERASE-LIKE PROTEIN 1"/>
    <property type="match status" value="1"/>
</dbReference>
<dbReference type="Pfam" id="PF00535">
    <property type="entry name" value="Glycos_transf_2"/>
    <property type="match status" value="1"/>
</dbReference>
<proteinExistence type="predicted"/>
<keyword evidence="1" id="KW-0472">Membrane</keyword>
<dbReference type="STRING" id="392333.SAMN05660860_03250"/>
<dbReference type="AlphaFoldDB" id="A0A1G9WHP9"/>
<feature type="domain" description="Glycosyltransferase 2-like" evidence="2">
    <location>
        <begin position="42"/>
        <end position="201"/>
    </location>
</feature>
<evidence type="ECO:0000313" key="4">
    <source>
        <dbReference type="Proteomes" id="UP000182146"/>
    </source>
</evidence>
<accession>A0A1G9WHP9</accession>
<dbReference type="Gene3D" id="3.90.550.10">
    <property type="entry name" value="Spore Coat Polysaccharide Biosynthesis Protein SpsA, Chain A"/>
    <property type="match status" value="1"/>
</dbReference>
<keyword evidence="3" id="KW-0808">Transferase</keyword>
<dbReference type="GO" id="GO:0016758">
    <property type="term" value="F:hexosyltransferase activity"/>
    <property type="evidence" value="ECO:0007669"/>
    <property type="project" value="UniProtKB-ARBA"/>
</dbReference>
<keyword evidence="1" id="KW-1133">Transmembrane helix</keyword>
<protein>
    <submittedName>
        <fullName evidence="3">Glycosyltransferase involved in cell wall bisynthesis</fullName>
    </submittedName>
</protein>
<reference evidence="3 4" key="1">
    <citation type="submission" date="2016-10" db="EMBL/GenBank/DDBJ databases">
        <authorList>
            <person name="de Groot N.N."/>
        </authorList>
    </citation>
    <scope>NUCLEOTIDE SEQUENCE [LARGE SCALE GENOMIC DNA]</scope>
    <source>
        <strain evidence="3 4">DSM 17813</strain>
    </source>
</reference>
<feature type="transmembrane region" description="Helical" evidence="1">
    <location>
        <begin position="317"/>
        <end position="337"/>
    </location>
</feature>
<dbReference type="SUPFAM" id="SSF53448">
    <property type="entry name" value="Nucleotide-diphospho-sugar transferases"/>
    <property type="match status" value="1"/>
</dbReference>
<sequence length="345" mass="40374">MLCQEFFEKFLFCAPNSWTSILERKNLMEKLKKNDDCKFKVSIVIPTFNNEEYILDALESVINQSYKNIEIVVVDDGSTDGTQYALEKYKNKIKYIYQKNRGVSAARNKGISVSTGDFICFLDSDDIFEKNKIEKQLKIHKENEQLCVSYTDMAIFNGGKNFEKSYHKKNNMNCQSGFIFKNVVLGNIISTITVMIKREVFNNVGLFDESLNIGEDYDMWLRIASQYEVGYVPEVLSFYRRGHQSLTTRKPTSTFREPVLVSIIKKHLALNKDLKKQIPIVKLRRRLFQPYFDSGWSQYHAGNFFLSFNYFKAGLRYWPLNLKTYFYCIACLVGNYLNKNKIMKK</sequence>
<dbReference type="InterPro" id="IPR029044">
    <property type="entry name" value="Nucleotide-diphossugar_trans"/>
</dbReference>
<dbReference type="EMBL" id="FNGU01000011">
    <property type="protein sequence ID" value="SDM84102.1"/>
    <property type="molecule type" value="Genomic_DNA"/>
</dbReference>
<evidence type="ECO:0000259" key="2">
    <source>
        <dbReference type="Pfam" id="PF00535"/>
    </source>
</evidence>
<evidence type="ECO:0000256" key="1">
    <source>
        <dbReference type="SAM" id="Phobius"/>
    </source>
</evidence>
<dbReference type="InterPro" id="IPR001173">
    <property type="entry name" value="Glyco_trans_2-like"/>
</dbReference>
<dbReference type="Proteomes" id="UP000182146">
    <property type="component" value="Unassembled WGS sequence"/>
</dbReference>
<keyword evidence="1" id="KW-0812">Transmembrane</keyword>
<gene>
    <name evidence="3" type="ORF">SAMN05660860_03250</name>
</gene>
<name>A0A1G9WHP9_9BACT</name>
<dbReference type="PANTHER" id="PTHR22916">
    <property type="entry name" value="GLYCOSYLTRANSFERASE"/>
    <property type="match status" value="1"/>
</dbReference>
<evidence type="ECO:0000313" key="3">
    <source>
        <dbReference type="EMBL" id="SDM84102.1"/>
    </source>
</evidence>